<feature type="binding site" evidence="12">
    <location>
        <position position="99"/>
    </location>
    <ligand>
        <name>Zn(2+)</name>
        <dbReference type="ChEBI" id="CHEBI:29105"/>
    </ligand>
</feature>
<evidence type="ECO:0000256" key="7">
    <source>
        <dbReference type="ARBA" id="ARBA00031828"/>
    </source>
</evidence>
<reference evidence="13 14" key="1">
    <citation type="journal article" date="2012" name="Stand. Genomic Sci.">
        <title>Complete genome sequence of the sulfur compounds oxidizing chemolithoautotroph Sulfuricurvum kujiense type strain (YK-1(T)).</title>
        <authorList>
            <person name="Han C."/>
            <person name="Kotsyurbenko O."/>
            <person name="Chertkov O."/>
            <person name="Held B."/>
            <person name="Lapidus A."/>
            <person name="Nolan M."/>
            <person name="Lucas S."/>
            <person name="Hammon N."/>
            <person name="Deshpande S."/>
            <person name="Cheng J.F."/>
            <person name="Tapia R."/>
            <person name="Goodwin L.A."/>
            <person name="Pitluck S."/>
            <person name="Liolios K."/>
            <person name="Pagani I."/>
            <person name="Ivanova N."/>
            <person name="Mavromatis K."/>
            <person name="Mikhailova N."/>
            <person name="Pati A."/>
            <person name="Chen A."/>
            <person name="Palaniappan K."/>
            <person name="Land M."/>
            <person name="Hauser L."/>
            <person name="Chang Y.J."/>
            <person name="Jeffries C.D."/>
            <person name="Brambilla E.M."/>
            <person name="Rohde M."/>
            <person name="Spring S."/>
            <person name="Sikorski J."/>
            <person name="Goker M."/>
            <person name="Woyke T."/>
            <person name="Bristow J."/>
            <person name="Eisen J.A."/>
            <person name="Markowitz V."/>
            <person name="Hugenholtz P."/>
            <person name="Kyrpides N.C."/>
            <person name="Klenk H.P."/>
            <person name="Detter J.C."/>
        </authorList>
    </citation>
    <scope>NUCLEOTIDE SEQUENCE [LARGE SCALE GENOMIC DNA]</scope>
    <source>
        <strain evidence="14">ATCC BAA-921 / DSM 16994 / JCM 11577 / YK-1</strain>
    </source>
</reference>
<dbReference type="GO" id="GO:0046872">
    <property type="term" value="F:metal ion binding"/>
    <property type="evidence" value="ECO:0007669"/>
    <property type="project" value="UniProtKB-KW"/>
</dbReference>
<dbReference type="Proteomes" id="UP000008721">
    <property type="component" value="Chromosome"/>
</dbReference>
<feature type="site" description="Contributes to substrate recognition" evidence="11">
    <location>
        <position position="102"/>
    </location>
</feature>
<feature type="site" description="Stabilizes the phosphoryl group" evidence="11">
    <location>
        <position position="103"/>
    </location>
</feature>
<dbReference type="Pfam" id="PF13242">
    <property type="entry name" value="Hydrolase_like"/>
    <property type="match status" value="1"/>
</dbReference>
<evidence type="ECO:0000313" key="14">
    <source>
        <dbReference type="Proteomes" id="UP000008721"/>
    </source>
</evidence>
<feature type="binding site" evidence="12">
    <location>
        <position position="91"/>
    </location>
    <ligand>
        <name>Zn(2+)</name>
        <dbReference type="ChEBI" id="CHEBI:29105"/>
    </ligand>
</feature>
<dbReference type="NCBIfam" id="NF006506">
    <property type="entry name" value="PRK08942.1"/>
    <property type="match status" value="1"/>
</dbReference>
<evidence type="ECO:0000256" key="10">
    <source>
        <dbReference type="PIRSR" id="PIRSR004682-1"/>
    </source>
</evidence>
<dbReference type="FunFam" id="3.40.50.1000:FF:000037">
    <property type="entry name" value="D,D-heptose 1,7-bisphosphate phosphatase"/>
    <property type="match status" value="1"/>
</dbReference>
<dbReference type="InterPro" id="IPR004446">
    <property type="entry name" value="Heptose_bisP_phosphatase"/>
</dbReference>
<proteinExistence type="inferred from homology"/>
<name>E4U3B2_SULKY</name>
<dbReference type="InterPro" id="IPR006549">
    <property type="entry name" value="HAD-SF_hydro_IIIA"/>
</dbReference>
<comment type="cofactor">
    <cofactor evidence="12">
        <name>Mg(2+)</name>
        <dbReference type="ChEBI" id="CHEBI:18420"/>
    </cofactor>
</comment>
<dbReference type="EC" id="3.1.3.-" evidence="9"/>
<evidence type="ECO:0000256" key="6">
    <source>
        <dbReference type="ARBA" id="ARBA00023277"/>
    </source>
</evidence>
<evidence type="ECO:0000313" key="13">
    <source>
        <dbReference type="EMBL" id="ADR34809.1"/>
    </source>
</evidence>
<dbReference type="eggNOG" id="COG0241">
    <property type="taxonomic scope" value="Bacteria"/>
</dbReference>
<comment type="subcellular location">
    <subcellularLocation>
        <location evidence="1 9">Cytoplasm</location>
    </subcellularLocation>
</comment>
<dbReference type="InterPro" id="IPR023214">
    <property type="entry name" value="HAD_sf"/>
</dbReference>
<dbReference type="KEGG" id="sku:Sulku_2149"/>
<dbReference type="InterPro" id="IPR006439">
    <property type="entry name" value="HAD-SF_hydro_IA"/>
</dbReference>
<dbReference type="RefSeq" id="WP_013461006.1">
    <property type="nucleotide sequence ID" value="NC_014762.1"/>
</dbReference>
<keyword evidence="2 9" id="KW-0963">Cytoplasm</keyword>
<evidence type="ECO:0000256" key="8">
    <source>
        <dbReference type="ARBA" id="ARBA00061616"/>
    </source>
</evidence>
<evidence type="ECO:0000256" key="9">
    <source>
        <dbReference type="PIRNR" id="PIRNR004682"/>
    </source>
</evidence>
<keyword evidence="3 12" id="KW-0479">Metal-binding</keyword>
<dbReference type="STRING" id="709032.Sulku_2149"/>
<dbReference type="Gene3D" id="3.40.50.1000">
    <property type="entry name" value="HAD superfamily/HAD-like"/>
    <property type="match status" value="1"/>
</dbReference>
<keyword evidence="12" id="KW-0460">Magnesium</keyword>
<keyword evidence="6 9" id="KW-0119">Carbohydrate metabolism</keyword>
<dbReference type="AlphaFoldDB" id="E4U3B2"/>
<comment type="similarity">
    <text evidence="8 9">Belongs to the gmhB family.</text>
</comment>
<accession>E4U3B2</accession>
<dbReference type="GO" id="GO:0016791">
    <property type="term" value="F:phosphatase activity"/>
    <property type="evidence" value="ECO:0007669"/>
    <property type="project" value="InterPro"/>
</dbReference>
<dbReference type="CDD" id="cd07503">
    <property type="entry name" value="HAD_HisB-N"/>
    <property type="match status" value="1"/>
</dbReference>
<dbReference type="HOGENOM" id="CLU_085077_3_1_7"/>
<feature type="active site" description="Proton donor" evidence="10">
    <location>
        <position position="10"/>
    </location>
</feature>
<dbReference type="NCBIfam" id="TIGR01656">
    <property type="entry name" value="Histidinol-ppas"/>
    <property type="match status" value="1"/>
</dbReference>
<dbReference type="PIRSF" id="PIRSF004682">
    <property type="entry name" value="GmhB"/>
    <property type="match status" value="1"/>
</dbReference>
<evidence type="ECO:0000256" key="2">
    <source>
        <dbReference type="ARBA" id="ARBA00022490"/>
    </source>
</evidence>
<dbReference type="OrthoDB" id="9814110at2"/>
<dbReference type="NCBIfam" id="TIGR01662">
    <property type="entry name" value="HAD-SF-IIIA"/>
    <property type="match status" value="1"/>
</dbReference>
<dbReference type="PANTHER" id="PTHR42891:SF1">
    <property type="entry name" value="D-GLYCERO-BETA-D-MANNO-HEPTOSE-1,7-BISPHOSPHATE 7-PHOSPHATASE"/>
    <property type="match status" value="1"/>
</dbReference>
<feature type="active site" description="Nucleophile" evidence="10">
    <location>
        <position position="8"/>
    </location>
</feature>
<keyword evidence="14" id="KW-1185">Reference proteome</keyword>
<protein>
    <recommendedName>
        <fullName evidence="7 9">D,D-heptose 1,7-bisphosphate phosphatase</fullName>
        <ecNumber evidence="9">3.1.3.-</ecNumber>
    </recommendedName>
</protein>
<sequence length="167" mass="19015">MSKALFLDRDGVVNVEKNYLHKIEDFELLDGIIEVCRTYQEQGYLIIIVTNQSGIARGYYSEDDFAILSRWMIGHFKELGITINRIYHCPHHESIDGQCECRKPEPGMFLRAKGEYDLDMASSVMIGDNERDIEAALKAGVGHNILLSHEAVVSHADKIIYSLRELL</sequence>
<evidence type="ECO:0000256" key="12">
    <source>
        <dbReference type="PIRSR" id="PIRSR004682-4"/>
    </source>
</evidence>
<dbReference type="NCBIfam" id="TIGR00213">
    <property type="entry name" value="GmhB_yaeD"/>
    <property type="match status" value="1"/>
</dbReference>
<dbReference type="NCBIfam" id="TIGR01549">
    <property type="entry name" value="HAD-SF-IA-v1"/>
    <property type="match status" value="1"/>
</dbReference>
<feature type="binding site" evidence="12">
    <location>
        <position position="101"/>
    </location>
    <ligand>
        <name>Zn(2+)</name>
        <dbReference type="ChEBI" id="CHEBI:29105"/>
    </ligand>
</feature>
<dbReference type="SUPFAM" id="SSF56784">
    <property type="entry name" value="HAD-like"/>
    <property type="match status" value="1"/>
</dbReference>
<evidence type="ECO:0000256" key="1">
    <source>
        <dbReference type="ARBA" id="ARBA00004496"/>
    </source>
</evidence>
<evidence type="ECO:0000256" key="5">
    <source>
        <dbReference type="ARBA" id="ARBA00022833"/>
    </source>
</evidence>
<feature type="binding site" evidence="12">
    <location>
        <position position="8"/>
    </location>
    <ligand>
        <name>Mg(2+)</name>
        <dbReference type="ChEBI" id="CHEBI:18420"/>
    </ligand>
</feature>
<gene>
    <name evidence="13" type="ordered locus">Sulku_2149</name>
</gene>
<dbReference type="EMBL" id="CP002355">
    <property type="protein sequence ID" value="ADR34809.1"/>
    <property type="molecule type" value="Genomic_DNA"/>
</dbReference>
<evidence type="ECO:0000256" key="4">
    <source>
        <dbReference type="ARBA" id="ARBA00022801"/>
    </source>
</evidence>
<evidence type="ECO:0000256" key="3">
    <source>
        <dbReference type="ARBA" id="ARBA00022723"/>
    </source>
</evidence>
<feature type="binding site" evidence="12">
    <location>
        <position position="89"/>
    </location>
    <ligand>
        <name>Zn(2+)</name>
        <dbReference type="ChEBI" id="CHEBI:29105"/>
    </ligand>
</feature>
<evidence type="ECO:0000256" key="11">
    <source>
        <dbReference type="PIRSR" id="PIRSR004682-3"/>
    </source>
</evidence>
<dbReference type="PANTHER" id="PTHR42891">
    <property type="entry name" value="D-GLYCERO-BETA-D-MANNO-HEPTOSE-1,7-BISPHOSPHATE 7-PHOSPHATASE"/>
    <property type="match status" value="1"/>
</dbReference>
<organism evidence="13 14">
    <name type="scientific">Sulfuricurvum kujiense (strain ATCC BAA-921 / DSM 16994 / JCM 11577 / YK-1)</name>
    <dbReference type="NCBI Taxonomy" id="709032"/>
    <lineage>
        <taxon>Bacteria</taxon>
        <taxon>Pseudomonadati</taxon>
        <taxon>Campylobacterota</taxon>
        <taxon>Epsilonproteobacteria</taxon>
        <taxon>Campylobacterales</taxon>
        <taxon>Sulfurimonadaceae</taxon>
        <taxon>Sulfuricurvum</taxon>
    </lineage>
</organism>
<comment type="cofactor">
    <cofactor evidence="12">
        <name>Zn(2+)</name>
        <dbReference type="ChEBI" id="CHEBI:29105"/>
    </cofactor>
</comment>
<keyword evidence="4 9" id="KW-0378">Hydrolase</keyword>
<dbReference type="GO" id="GO:0005737">
    <property type="term" value="C:cytoplasm"/>
    <property type="evidence" value="ECO:0007669"/>
    <property type="project" value="UniProtKB-SubCell"/>
</dbReference>
<dbReference type="InterPro" id="IPR036412">
    <property type="entry name" value="HAD-like_sf"/>
</dbReference>
<dbReference type="GO" id="GO:0005975">
    <property type="term" value="P:carbohydrate metabolic process"/>
    <property type="evidence" value="ECO:0007669"/>
    <property type="project" value="InterPro"/>
</dbReference>
<keyword evidence="5 12" id="KW-0862">Zinc</keyword>
<dbReference type="InterPro" id="IPR006543">
    <property type="entry name" value="Histidinol-phos"/>
</dbReference>
<feature type="binding site" evidence="12">
    <location>
        <position position="10"/>
    </location>
    <ligand>
        <name>Mg(2+)</name>
        <dbReference type="ChEBI" id="CHEBI:18420"/>
    </ligand>
</feature>
<feature type="binding site" evidence="12">
    <location>
        <position position="128"/>
    </location>
    <ligand>
        <name>Mg(2+)</name>
        <dbReference type="ChEBI" id="CHEBI:18420"/>
    </ligand>
</feature>
<feature type="site" description="Stabilizes the phosphoryl group" evidence="11">
    <location>
        <position position="50"/>
    </location>
</feature>